<keyword evidence="4 5" id="KW-0472">Membrane</keyword>
<evidence type="ECO:0000313" key="7">
    <source>
        <dbReference type="EMBL" id="MBP1474921.1"/>
    </source>
</evidence>
<dbReference type="Gene3D" id="1.20.1510.10">
    <property type="entry name" value="Cation efflux protein transmembrane domain"/>
    <property type="match status" value="1"/>
</dbReference>
<dbReference type="SUPFAM" id="SSF161111">
    <property type="entry name" value="Cation efflux protein transmembrane domain-like"/>
    <property type="match status" value="1"/>
</dbReference>
<name>A0ABS4DPD6_9GAMM</name>
<feature type="domain" description="Cation efflux protein transmembrane" evidence="6">
    <location>
        <begin position="21"/>
        <end position="187"/>
    </location>
</feature>
<dbReference type="Pfam" id="PF01545">
    <property type="entry name" value="Cation_efflux"/>
    <property type="match status" value="1"/>
</dbReference>
<dbReference type="InterPro" id="IPR058533">
    <property type="entry name" value="Cation_efflux_TM"/>
</dbReference>
<gene>
    <name evidence="7" type="ORF">J7I44_11475</name>
</gene>
<sequence length="203" mass="21138">MPSPDPATDGSRTALHRAVRLVALLNLAYFGVEFAVALSIGSVSLFADSIDFLEDASVNLLIFLALGWSPAARARVGMALAAILLVPALALLWALWRKFQLPVPPAPLPLSVTGLGALGVNLACALVLARFRHHAGSLTRAAFLSARNDAFANVAIVLAGGVIAWTGSVWPDVVVGLGIAAMNADAACEVWEAARGEHRQANA</sequence>
<proteinExistence type="predicted"/>
<dbReference type="InterPro" id="IPR027469">
    <property type="entry name" value="Cation_efflux_TMD_sf"/>
</dbReference>
<evidence type="ECO:0000256" key="1">
    <source>
        <dbReference type="ARBA" id="ARBA00004141"/>
    </source>
</evidence>
<comment type="subcellular location">
    <subcellularLocation>
        <location evidence="1">Membrane</location>
        <topology evidence="1">Multi-pass membrane protein</topology>
    </subcellularLocation>
</comment>
<feature type="transmembrane region" description="Helical" evidence="5">
    <location>
        <begin position="150"/>
        <end position="170"/>
    </location>
</feature>
<evidence type="ECO:0000256" key="4">
    <source>
        <dbReference type="ARBA" id="ARBA00023136"/>
    </source>
</evidence>
<keyword evidence="3 5" id="KW-1133">Transmembrane helix</keyword>
<comment type="caution">
    <text evidence="7">The sequence shown here is derived from an EMBL/GenBank/DDBJ whole genome shotgun (WGS) entry which is preliminary data.</text>
</comment>
<keyword evidence="8" id="KW-1185">Reference proteome</keyword>
<organism evidence="7 8">
    <name type="scientific">Frateuria flava</name>
    <dbReference type="NCBI Taxonomy" id="2821489"/>
    <lineage>
        <taxon>Bacteria</taxon>
        <taxon>Pseudomonadati</taxon>
        <taxon>Pseudomonadota</taxon>
        <taxon>Gammaproteobacteria</taxon>
        <taxon>Lysobacterales</taxon>
        <taxon>Rhodanobacteraceae</taxon>
        <taxon>Frateuria</taxon>
    </lineage>
</organism>
<evidence type="ECO:0000256" key="3">
    <source>
        <dbReference type="ARBA" id="ARBA00022989"/>
    </source>
</evidence>
<accession>A0ABS4DPD6</accession>
<keyword evidence="2 5" id="KW-0812">Transmembrane</keyword>
<evidence type="ECO:0000256" key="2">
    <source>
        <dbReference type="ARBA" id="ARBA00022692"/>
    </source>
</evidence>
<feature type="transmembrane region" description="Helical" evidence="5">
    <location>
        <begin position="21"/>
        <end position="46"/>
    </location>
</feature>
<reference evidence="7 8" key="1">
    <citation type="submission" date="2021-04" db="EMBL/GenBank/DDBJ databases">
        <authorList>
            <person name="Huq M.A."/>
        </authorList>
    </citation>
    <scope>NUCLEOTIDE SEQUENCE [LARGE SCALE GENOMIC DNA]</scope>
    <source>
        <strain evidence="7 8">MAH-13</strain>
    </source>
</reference>
<dbReference type="EMBL" id="JAGJRS010000021">
    <property type="protein sequence ID" value="MBP1474921.1"/>
    <property type="molecule type" value="Genomic_DNA"/>
</dbReference>
<evidence type="ECO:0000259" key="6">
    <source>
        <dbReference type="Pfam" id="PF01545"/>
    </source>
</evidence>
<evidence type="ECO:0000313" key="8">
    <source>
        <dbReference type="Proteomes" id="UP000823790"/>
    </source>
</evidence>
<feature type="transmembrane region" description="Helical" evidence="5">
    <location>
        <begin position="76"/>
        <end position="96"/>
    </location>
</feature>
<dbReference type="Proteomes" id="UP000823790">
    <property type="component" value="Unassembled WGS sequence"/>
</dbReference>
<evidence type="ECO:0000256" key="5">
    <source>
        <dbReference type="SAM" id="Phobius"/>
    </source>
</evidence>
<protein>
    <submittedName>
        <fullName evidence="7">Cation transporter</fullName>
    </submittedName>
</protein>
<dbReference type="RefSeq" id="WP_209620662.1">
    <property type="nucleotide sequence ID" value="NZ_JAGJRS010000021.1"/>
</dbReference>
<feature type="transmembrane region" description="Helical" evidence="5">
    <location>
        <begin position="52"/>
        <end position="69"/>
    </location>
</feature>
<feature type="transmembrane region" description="Helical" evidence="5">
    <location>
        <begin position="108"/>
        <end position="129"/>
    </location>
</feature>